<keyword evidence="2" id="KW-1185">Reference proteome</keyword>
<dbReference type="AlphaFoldDB" id="A0A7U2HXZ3"/>
<dbReference type="VEuPathDB" id="FungiDB:JI435_402070"/>
<reference evidence="2" key="1">
    <citation type="journal article" date="2021" name="BMC Genomics">
        <title>Chromosome-level genome assembly and manually-curated proteome of model necrotroph Parastagonospora nodorum Sn15 reveals a genome-wide trove of candidate effector homologs, and redundancy of virulence-related functions within an accessory chromosome.</title>
        <authorList>
            <person name="Bertazzoni S."/>
            <person name="Jones D.A.B."/>
            <person name="Phan H.T."/>
            <person name="Tan K.-C."/>
            <person name="Hane J.K."/>
        </authorList>
    </citation>
    <scope>NUCLEOTIDE SEQUENCE [LARGE SCALE GENOMIC DNA]</scope>
    <source>
        <strain evidence="2">SN15 / ATCC MYA-4574 / FGSC 10173)</strain>
    </source>
</reference>
<evidence type="ECO:0000313" key="1">
    <source>
        <dbReference type="EMBL" id="QRC92187.1"/>
    </source>
</evidence>
<sequence length="42" mass="4864">MLLEHTVADPFSNDPKIPRRTFYASSLQRLDRAHTGRHCLLV</sequence>
<dbReference type="Proteomes" id="UP000663193">
    <property type="component" value="Chromosome 2"/>
</dbReference>
<accession>A0A7U2HXZ3</accession>
<evidence type="ECO:0000313" key="2">
    <source>
        <dbReference type="Proteomes" id="UP000663193"/>
    </source>
</evidence>
<gene>
    <name evidence="1" type="ORF">JI435_402070</name>
</gene>
<dbReference type="EMBL" id="CP069024">
    <property type="protein sequence ID" value="QRC92187.1"/>
    <property type="molecule type" value="Genomic_DNA"/>
</dbReference>
<proteinExistence type="predicted"/>
<name>A0A7U2HXZ3_PHANO</name>
<protein>
    <submittedName>
        <fullName evidence="1">Uncharacterized protein</fullName>
    </submittedName>
</protein>
<organism evidence="1 2">
    <name type="scientific">Phaeosphaeria nodorum (strain SN15 / ATCC MYA-4574 / FGSC 10173)</name>
    <name type="common">Glume blotch fungus</name>
    <name type="synonym">Parastagonospora nodorum</name>
    <dbReference type="NCBI Taxonomy" id="321614"/>
    <lineage>
        <taxon>Eukaryota</taxon>
        <taxon>Fungi</taxon>
        <taxon>Dikarya</taxon>
        <taxon>Ascomycota</taxon>
        <taxon>Pezizomycotina</taxon>
        <taxon>Dothideomycetes</taxon>
        <taxon>Pleosporomycetidae</taxon>
        <taxon>Pleosporales</taxon>
        <taxon>Pleosporineae</taxon>
        <taxon>Phaeosphaeriaceae</taxon>
        <taxon>Parastagonospora</taxon>
    </lineage>
</organism>